<dbReference type="PANTHER" id="PTHR38445">
    <property type="entry name" value="HTH-TYPE TRANSCRIPTIONAL REPRESSOR YTRA"/>
    <property type="match status" value="1"/>
</dbReference>
<dbReference type="InterPro" id="IPR036388">
    <property type="entry name" value="WH-like_DNA-bd_sf"/>
</dbReference>
<keyword evidence="2" id="KW-0238">DNA-binding</keyword>
<dbReference type="AlphaFoldDB" id="A0A9X1QR87"/>
<dbReference type="PRINTS" id="PR00035">
    <property type="entry name" value="HTHGNTR"/>
</dbReference>
<gene>
    <name evidence="5" type="ORF">L1O03_04125</name>
</gene>
<dbReference type="SUPFAM" id="SSF46785">
    <property type="entry name" value="Winged helix' DNA-binding domain"/>
    <property type="match status" value="1"/>
</dbReference>
<sequence length="118" mass="12418">MLLSINPSSSTPIYEQLIAAVHREIAEGSLSAGDKLPSASDLAAGLSLNRNTVLRAYRELAQAGVIELRRGRGATVLISASPERTAVDKVLDELASLARDQGLRLSDLVAGLGVRGVR</sequence>
<evidence type="ECO:0000256" key="1">
    <source>
        <dbReference type="ARBA" id="ARBA00023015"/>
    </source>
</evidence>
<dbReference type="InterPro" id="IPR000524">
    <property type="entry name" value="Tscrpt_reg_HTH_GntR"/>
</dbReference>
<dbReference type="GO" id="GO:0003677">
    <property type="term" value="F:DNA binding"/>
    <property type="evidence" value="ECO:0007669"/>
    <property type="project" value="UniProtKB-KW"/>
</dbReference>
<dbReference type="GO" id="GO:0003700">
    <property type="term" value="F:DNA-binding transcription factor activity"/>
    <property type="evidence" value="ECO:0007669"/>
    <property type="project" value="InterPro"/>
</dbReference>
<evidence type="ECO:0000259" key="4">
    <source>
        <dbReference type="PROSITE" id="PS50949"/>
    </source>
</evidence>
<dbReference type="InterPro" id="IPR036390">
    <property type="entry name" value="WH_DNA-bd_sf"/>
</dbReference>
<keyword evidence="3" id="KW-0804">Transcription</keyword>
<dbReference type="PANTHER" id="PTHR38445:SF7">
    <property type="entry name" value="GNTR-FAMILY TRANSCRIPTIONAL REGULATOR"/>
    <property type="match status" value="1"/>
</dbReference>
<name>A0A9X1QR87_9CORY</name>
<reference evidence="5" key="1">
    <citation type="submission" date="2022-01" db="EMBL/GenBank/DDBJ databases">
        <title>Corynebacterium sp. nov isolated from isolated from the feces of the greater white-fronted geese (Anser albifrons) at Poyang Lake, PR China.</title>
        <authorList>
            <person name="Liu Q."/>
        </authorList>
    </citation>
    <scope>NUCLEOTIDE SEQUENCE</scope>
    <source>
        <strain evidence="5">JCM 32435</strain>
    </source>
</reference>
<dbReference type="SMART" id="SM00345">
    <property type="entry name" value="HTH_GNTR"/>
    <property type="match status" value="1"/>
</dbReference>
<dbReference type="Pfam" id="PF00392">
    <property type="entry name" value="GntR"/>
    <property type="match status" value="1"/>
</dbReference>
<comment type="caution">
    <text evidence="5">The sequence shown here is derived from an EMBL/GenBank/DDBJ whole genome shotgun (WGS) entry which is preliminary data.</text>
</comment>
<accession>A0A9X1QR87</accession>
<dbReference type="Proteomes" id="UP001139336">
    <property type="component" value="Unassembled WGS sequence"/>
</dbReference>
<feature type="domain" description="HTH gntR-type" evidence="4">
    <location>
        <begin position="11"/>
        <end position="79"/>
    </location>
</feature>
<dbReference type="PROSITE" id="PS50949">
    <property type="entry name" value="HTH_GNTR"/>
    <property type="match status" value="1"/>
</dbReference>
<evidence type="ECO:0000313" key="6">
    <source>
        <dbReference type="Proteomes" id="UP001139336"/>
    </source>
</evidence>
<protein>
    <submittedName>
        <fullName evidence="5">GntR family transcriptional regulator</fullName>
    </submittedName>
</protein>
<proteinExistence type="predicted"/>
<keyword evidence="6" id="KW-1185">Reference proteome</keyword>
<evidence type="ECO:0000256" key="3">
    <source>
        <dbReference type="ARBA" id="ARBA00023163"/>
    </source>
</evidence>
<evidence type="ECO:0000313" key="5">
    <source>
        <dbReference type="EMBL" id="MCF4006368.1"/>
    </source>
</evidence>
<evidence type="ECO:0000256" key="2">
    <source>
        <dbReference type="ARBA" id="ARBA00023125"/>
    </source>
</evidence>
<organism evidence="5 6">
    <name type="scientific">Corynebacterium uropygiale</name>
    <dbReference type="NCBI Taxonomy" id="1775911"/>
    <lineage>
        <taxon>Bacteria</taxon>
        <taxon>Bacillati</taxon>
        <taxon>Actinomycetota</taxon>
        <taxon>Actinomycetes</taxon>
        <taxon>Mycobacteriales</taxon>
        <taxon>Corynebacteriaceae</taxon>
        <taxon>Corynebacterium</taxon>
    </lineage>
</organism>
<dbReference type="RefSeq" id="WP_236118174.1">
    <property type="nucleotide sequence ID" value="NZ_JAKGSI010000002.1"/>
</dbReference>
<keyword evidence="1" id="KW-0805">Transcription regulation</keyword>
<dbReference type="CDD" id="cd07377">
    <property type="entry name" value="WHTH_GntR"/>
    <property type="match status" value="1"/>
</dbReference>
<dbReference type="Gene3D" id="1.10.10.10">
    <property type="entry name" value="Winged helix-like DNA-binding domain superfamily/Winged helix DNA-binding domain"/>
    <property type="match status" value="1"/>
</dbReference>
<dbReference type="EMBL" id="JAKGSI010000002">
    <property type="protein sequence ID" value="MCF4006368.1"/>
    <property type="molecule type" value="Genomic_DNA"/>
</dbReference>